<evidence type="ECO:0000256" key="3">
    <source>
        <dbReference type="ARBA" id="ARBA00022448"/>
    </source>
</evidence>
<evidence type="ECO:0000256" key="6">
    <source>
        <dbReference type="ARBA" id="ARBA00023136"/>
    </source>
</evidence>
<reference evidence="10 11" key="1">
    <citation type="submission" date="2020-10" db="EMBL/GenBank/DDBJ databases">
        <title>Phylogeny of dyella-like bacteria.</title>
        <authorList>
            <person name="Fu J."/>
        </authorList>
    </citation>
    <scope>NUCLEOTIDE SEQUENCE [LARGE SCALE GENOMIC DNA]</scope>
    <source>
        <strain evidence="10 11">Gsoil3046</strain>
    </source>
</reference>
<evidence type="ECO:0000256" key="2">
    <source>
        <dbReference type="ARBA" id="ARBA00007613"/>
    </source>
</evidence>
<keyword evidence="6 9" id="KW-0472">Membrane</keyword>
<dbReference type="SUPFAM" id="SSF56954">
    <property type="entry name" value="Outer membrane efflux proteins (OEP)"/>
    <property type="match status" value="1"/>
</dbReference>
<keyword evidence="7" id="KW-0998">Cell outer membrane</keyword>
<name>A0ABW8JZ14_9GAMM</name>
<comment type="caution">
    <text evidence="10">The sequence shown here is derived from an EMBL/GenBank/DDBJ whole genome shotgun (WGS) entry which is preliminary data.</text>
</comment>
<protein>
    <submittedName>
        <fullName evidence="10">TolC family outer membrane protein</fullName>
    </submittedName>
</protein>
<dbReference type="PANTHER" id="PTHR30026">
    <property type="entry name" value="OUTER MEMBRANE PROTEIN TOLC"/>
    <property type="match status" value="1"/>
</dbReference>
<dbReference type="RefSeq" id="WP_404633860.1">
    <property type="nucleotide sequence ID" value="NZ_JADIKM010000003.1"/>
</dbReference>
<dbReference type="InterPro" id="IPR003423">
    <property type="entry name" value="OMP_efflux"/>
</dbReference>
<keyword evidence="5 9" id="KW-0812">Transmembrane</keyword>
<dbReference type="Gene3D" id="1.20.1600.10">
    <property type="entry name" value="Outer membrane efflux proteins (OEP)"/>
    <property type="match status" value="1"/>
</dbReference>
<keyword evidence="9" id="KW-1133">Transmembrane helix</keyword>
<comment type="similarity">
    <text evidence="2">Belongs to the outer membrane factor (OMF) (TC 1.B.17) family.</text>
</comment>
<gene>
    <name evidence="10" type="ORF">ISP17_13185</name>
</gene>
<evidence type="ECO:0000313" key="10">
    <source>
        <dbReference type="EMBL" id="MFK2904910.1"/>
    </source>
</evidence>
<comment type="subcellular location">
    <subcellularLocation>
        <location evidence="1">Cell outer membrane</location>
    </subcellularLocation>
</comment>
<dbReference type="InterPro" id="IPR010130">
    <property type="entry name" value="T1SS_OMP_TolC"/>
</dbReference>
<keyword evidence="8" id="KW-0175">Coiled coil</keyword>
<evidence type="ECO:0000256" key="9">
    <source>
        <dbReference type="SAM" id="Phobius"/>
    </source>
</evidence>
<dbReference type="EMBL" id="JADIKM010000003">
    <property type="protein sequence ID" value="MFK2904910.1"/>
    <property type="molecule type" value="Genomic_DNA"/>
</dbReference>
<keyword evidence="3" id="KW-0813">Transport</keyword>
<keyword evidence="4" id="KW-1134">Transmembrane beta strand</keyword>
<dbReference type="NCBIfam" id="TIGR01844">
    <property type="entry name" value="type_I_sec_TolC"/>
    <property type="match status" value="1"/>
</dbReference>
<dbReference type="Proteomes" id="UP001620460">
    <property type="component" value="Unassembled WGS sequence"/>
</dbReference>
<feature type="transmembrane region" description="Helical" evidence="9">
    <location>
        <begin position="32"/>
        <end position="53"/>
    </location>
</feature>
<dbReference type="InterPro" id="IPR051906">
    <property type="entry name" value="TolC-like"/>
</dbReference>
<feature type="coiled-coil region" evidence="8">
    <location>
        <begin position="181"/>
        <end position="239"/>
    </location>
</feature>
<evidence type="ECO:0000256" key="1">
    <source>
        <dbReference type="ARBA" id="ARBA00004442"/>
    </source>
</evidence>
<evidence type="ECO:0000256" key="4">
    <source>
        <dbReference type="ARBA" id="ARBA00022452"/>
    </source>
</evidence>
<keyword evidence="11" id="KW-1185">Reference proteome</keyword>
<dbReference type="Pfam" id="PF02321">
    <property type="entry name" value="OEP"/>
    <property type="match status" value="2"/>
</dbReference>
<sequence length="496" mass="54328">MSRLAMQRLPGANLVSGLPSIMPSGRRRVLGSVIRTGIACLLLMPSLIAYSAVAAIKPTTLSEVFDAAHEMAPSVRAAEASAAVSRARSRQALGAMLPQLSLTASANGNRRNYNTHDDVTDTMHDRYHAHSYQLSLNQPIWRPANTSTWHQAQESQAQADYQLADAEQKLYAKLASAWFDLMQARDELEFSRSQTEALRERWKMARRGGELGTQGAPQAAEAEAKYREAAADEASAELDRDSKLALLEQWTGPADGLVQPYLREDATLPDLVGKDLDAWLNQIDVHCPSLHAANKAIEAANDEIRKQRAGHSPTLDLVASYGTNDQAVGNFPGQAGYGIRTFTVGLQLNVPLYSGGTQSAKVAESLAERDKALADRDETRRQAILDIKTSFFEWRSGLAKAEASRATMKSTRLAWIAAAHGEQQGLKTHADVLDARQQWMAARRNMRKGRYQQMAAYVKLRATLGELSSDDVDELDRLFVATDSEPSLTLTAGAEQ</sequence>
<proteinExistence type="inferred from homology"/>
<organism evidence="10 11">
    <name type="scientific">Dyella ginsengisoli</name>
    <dbReference type="NCBI Taxonomy" id="363848"/>
    <lineage>
        <taxon>Bacteria</taxon>
        <taxon>Pseudomonadati</taxon>
        <taxon>Pseudomonadota</taxon>
        <taxon>Gammaproteobacteria</taxon>
        <taxon>Lysobacterales</taxon>
        <taxon>Rhodanobacteraceae</taxon>
        <taxon>Dyella</taxon>
    </lineage>
</organism>
<evidence type="ECO:0000256" key="7">
    <source>
        <dbReference type="ARBA" id="ARBA00023237"/>
    </source>
</evidence>
<evidence type="ECO:0000256" key="8">
    <source>
        <dbReference type="SAM" id="Coils"/>
    </source>
</evidence>
<evidence type="ECO:0000313" key="11">
    <source>
        <dbReference type="Proteomes" id="UP001620460"/>
    </source>
</evidence>
<evidence type="ECO:0000256" key="5">
    <source>
        <dbReference type="ARBA" id="ARBA00022692"/>
    </source>
</evidence>
<dbReference type="PANTHER" id="PTHR30026:SF20">
    <property type="entry name" value="OUTER MEMBRANE PROTEIN TOLC"/>
    <property type="match status" value="1"/>
</dbReference>
<accession>A0ABW8JZ14</accession>